<organism evidence="7 8">
    <name type="scientific">Palleronia aestuarii</name>
    <dbReference type="NCBI Taxonomy" id="568105"/>
    <lineage>
        <taxon>Bacteria</taxon>
        <taxon>Pseudomonadati</taxon>
        <taxon>Pseudomonadota</taxon>
        <taxon>Alphaproteobacteria</taxon>
        <taxon>Rhodobacterales</taxon>
        <taxon>Roseobacteraceae</taxon>
        <taxon>Palleronia</taxon>
    </lineage>
</organism>
<dbReference type="Proteomes" id="UP000248916">
    <property type="component" value="Unassembled WGS sequence"/>
</dbReference>
<comment type="caution">
    <text evidence="7">The sequence shown here is derived from an EMBL/GenBank/DDBJ whole genome shotgun (WGS) entry which is preliminary data.</text>
</comment>
<dbReference type="EMBL" id="QKZL01000004">
    <property type="protein sequence ID" value="PZX17487.1"/>
    <property type="molecule type" value="Genomic_DNA"/>
</dbReference>
<evidence type="ECO:0000313" key="7">
    <source>
        <dbReference type="EMBL" id="PZX17487.1"/>
    </source>
</evidence>
<accession>A0A2W7NH11</accession>
<dbReference type="Pfam" id="PF13604">
    <property type="entry name" value="AAA_30"/>
    <property type="match status" value="1"/>
</dbReference>
<evidence type="ECO:0000256" key="1">
    <source>
        <dbReference type="ARBA" id="ARBA00022741"/>
    </source>
</evidence>
<keyword evidence="2" id="KW-0378">Hydrolase</keyword>
<keyword evidence="4" id="KW-0067">ATP-binding</keyword>
<dbReference type="InterPro" id="IPR019993">
    <property type="entry name" value="RecB_nuclease_TM0106_put"/>
</dbReference>
<keyword evidence="8" id="KW-1185">Reference proteome</keyword>
<dbReference type="CDD" id="cd18808">
    <property type="entry name" value="SF1_C_Upf1"/>
    <property type="match status" value="1"/>
</dbReference>
<evidence type="ECO:0000256" key="3">
    <source>
        <dbReference type="ARBA" id="ARBA00022806"/>
    </source>
</evidence>
<dbReference type="GO" id="GO:0005524">
    <property type="term" value="F:ATP binding"/>
    <property type="evidence" value="ECO:0007669"/>
    <property type="project" value="UniProtKB-KW"/>
</dbReference>
<dbReference type="InterPro" id="IPR038720">
    <property type="entry name" value="YprB_RNase_H-like_dom"/>
</dbReference>
<dbReference type="PANTHER" id="PTHR43788">
    <property type="entry name" value="DNA2/NAM7 HELICASE FAMILY MEMBER"/>
    <property type="match status" value="1"/>
</dbReference>
<evidence type="ECO:0008006" key="9">
    <source>
        <dbReference type="Google" id="ProtNLM"/>
    </source>
</evidence>
<dbReference type="GO" id="GO:0043139">
    <property type="term" value="F:5'-3' DNA helicase activity"/>
    <property type="evidence" value="ECO:0007669"/>
    <property type="project" value="TreeGrafter"/>
</dbReference>
<gene>
    <name evidence="7" type="ORF">LX81_01210</name>
</gene>
<evidence type="ECO:0000259" key="5">
    <source>
        <dbReference type="Pfam" id="PF13087"/>
    </source>
</evidence>
<dbReference type="InterPro" id="IPR050534">
    <property type="entry name" value="Coronavir_polyprotein_1ab"/>
</dbReference>
<dbReference type="GO" id="GO:0016787">
    <property type="term" value="F:hydrolase activity"/>
    <property type="evidence" value="ECO:0007669"/>
    <property type="project" value="UniProtKB-KW"/>
</dbReference>
<evidence type="ECO:0000259" key="6">
    <source>
        <dbReference type="Pfam" id="PF13482"/>
    </source>
</evidence>
<dbReference type="NCBIfam" id="TIGR03491">
    <property type="entry name" value="TM0106 family RecB-like putative nuclease"/>
    <property type="match status" value="1"/>
</dbReference>
<dbReference type="InterPro" id="IPR047187">
    <property type="entry name" value="SF1_C_Upf1"/>
</dbReference>
<dbReference type="InterPro" id="IPR027417">
    <property type="entry name" value="P-loop_NTPase"/>
</dbReference>
<keyword evidence="3" id="KW-0347">Helicase</keyword>
<dbReference type="Pfam" id="PF13482">
    <property type="entry name" value="RNase_H_2"/>
    <property type="match status" value="1"/>
</dbReference>
<dbReference type="InterPro" id="IPR012337">
    <property type="entry name" value="RNaseH-like_sf"/>
</dbReference>
<dbReference type="RefSeq" id="WP_170133855.1">
    <property type="nucleotide sequence ID" value="NZ_QKZL01000004.1"/>
</dbReference>
<evidence type="ECO:0000256" key="4">
    <source>
        <dbReference type="ARBA" id="ARBA00022840"/>
    </source>
</evidence>
<feature type="domain" description="DNA2/NAM7 helicase-like C-terminal" evidence="5">
    <location>
        <begin position="904"/>
        <end position="1073"/>
    </location>
</feature>
<dbReference type="SUPFAM" id="SSF53098">
    <property type="entry name" value="Ribonuclease H-like"/>
    <property type="match status" value="1"/>
</dbReference>
<dbReference type="Pfam" id="PF13087">
    <property type="entry name" value="AAA_12"/>
    <property type="match status" value="1"/>
</dbReference>
<dbReference type="PANTHER" id="PTHR43788:SF8">
    <property type="entry name" value="DNA-BINDING PROTEIN SMUBP-2"/>
    <property type="match status" value="1"/>
</dbReference>
<dbReference type="AlphaFoldDB" id="A0A2W7NH11"/>
<dbReference type="CDD" id="cd17934">
    <property type="entry name" value="DEXXQc_Upf1-like"/>
    <property type="match status" value="1"/>
</dbReference>
<keyword evidence="1" id="KW-0547">Nucleotide-binding</keyword>
<sequence>MKREGHGVRLSASDLMRFMSCAHASFLDLERLHGRGPKPAEDSEDAALLQKRGDAHEAAHLGSLREAGGVAEIDKDLPFDVAVGATQEALASGAAVIVQGALEGGTGRLSWGGWSDFLERVEVPSGLGPFSYEVADTKLKRKPDPKHLLQLVLYSDLLAPLQGRAPEHAHVLLGNGTRATFRLAEYADYARGARGRLEAFVTTPWPTRPVPCATCDLCRWREHCGSVWEAEDSLYRVAGITRTQVGKLEAAGVTTMAALAGRNERVPRLAEPTLDRLRLQARLQTDRAAKGPHHVLRSPVPGKGYELLWQPDPGDLFYDIEGDPHYAEAGTDGLEYLHGIWDGERFTALWAHDHAEERNALIHLFEIFDARLSAHPGAHICHYAAYEITALRKLCTRHGYGEAMLDRWLRERRFCDLYAVVRGGIAASEKSYSIKDMEALYDFRREGEVKTAGGSVVAYEAWRESADSEILAEIEEYNRLDCASTQELRDWLVTHRPEAPWPEAARPQEETFDERDAEAEALRTELMQAELPEGRGALLFDLAQFHVREAKPAAWAVFDAAAKLSDELCDDMDCLGGLTATGPIEKEKSSIKRSYRYPSQETKLRPGKDACVQLGETIATVSILEMDRRKRTVTIKLGPKWGAVLPDRLDLLPTFAIRSAPIPKAIMAVVADQLGPRRNRAAEDLLSRNPPRFVGTAPLPVRDDADPLSALIAATEAMDETILPVQGPPGTGKTYVTARAILNLVRQGKRVGVASNSHEAIRNVLMGCVDALEDRDLPFEVADATLVHKGKREDEPFEAPYDRIHLATDNKDAELLSADVVGGTAWLFSRDELAGAFDYLFVDEAGQVSLANLVAMSNAARNLVLVGDPNQLPQVIQGAHPHPANLSCLDWMLDGATTIAPERGLFLPVTRRMHRDLCRYISDQFYEGRLTSHQSTARQAVAADGLPGVGAFVVPVDHEGRAQECPEEIAAIRAAFERLTSGTWTDRDGTTRPLRRSDIIVVAPYNVQVGALQDALPDVRVGTVDKFQGQEAPVALISMTASSAEETSRGLDFLLARERLNVAISRGKALSLIFTAPRLTETPCATVEQMRLVNALCALPRRKMEET</sequence>
<name>A0A2W7NH11_9RHOB</name>
<proteinExistence type="predicted"/>
<evidence type="ECO:0000256" key="2">
    <source>
        <dbReference type="ARBA" id="ARBA00022801"/>
    </source>
</evidence>
<evidence type="ECO:0000313" key="8">
    <source>
        <dbReference type="Proteomes" id="UP000248916"/>
    </source>
</evidence>
<reference evidence="7 8" key="1">
    <citation type="submission" date="2018-06" db="EMBL/GenBank/DDBJ databases">
        <title>Genomic Encyclopedia of Archaeal and Bacterial Type Strains, Phase II (KMG-II): from individual species to whole genera.</title>
        <authorList>
            <person name="Goeker M."/>
        </authorList>
    </citation>
    <scope>NUCLEOTIDE SEQUENCE [LARGE SCALE GENOMIC DNA]</scope>
    <source>
        <strain evidence="7 8">DSM 22009</strain>
    </source>
</reference>
<dbReference type="Gene3D" id="3.40.50.300">
    <property type="entry name" value="P-loop containing nucleotide triphosphate hydrolases"/>
    <property type="match status" value="2"/>
</dbReference>
<dbReference type="SUPFAM" id="SSF52540">
    <property type="entry name" value="P-loop containing nucleoside triphosphate hydrolases"/>
    <property type="match status" value="1"/>
</dbReference>
<protein>
    <recommendedName>
        <fullName evidence="9">AAA+ ATPase domain-containing protein</fullName>
    </recommendedName>
</protein>
<feature type="domain" description="YprB ribonuclease H-like" evidence="6">
    <location>
        <begin position="316"/>
        <end position="493"/>
    </location>
</feature>
<dbReference type="InterPro" id="IPR041679">
    <property type="entry name" value="DNA2/NAM7-like_C"/>
</dbReference>